<name>A0A066ZR41_HYDMR</name>
<reference evidence="1 2" key="1">
    <citation type="submission" date="2014-04" db="EMBL/GenBank/DDBJ databases">
        <title>Draft genome sequence of Hydrogenovibrio marinus MH-110, a model organism for aerobic H2 metabolism.</title>
        <authorList>
            <person name="Cha H.J."/>
            <person name="Jo B.H."/>
            <person name="Hwang B.H."/>
        </authorList>
    </citation>
    <scope>NUCLEOTIDE SEQUENCE [LARGE SCALE GENOMIC DNA]</scope>
    <source>
        <strain evidence="1 2">MH-110</strain>
    </source>
</reference>
<comment type="caution">
    <text evidence="1">The sequence shown here is derived from an EMBL/GenBank/DDBJ whole genome shotgun (WGS) entry which is preliminary data.</text>
</comment>
<evidence type="ECO:0000313" key="1">
    <source>
        <dbReference type="EMBL" id="KDN94704.1"/>
    </source>
</evidence>
<protein>
    <submittedName>
        <fullName evidence="1">Uncharacterized protein</fullName>
    </submittedName>
</protein>
<dbReference type="EMBL" id="JMIU01000002">
    <property type="protein sequence ID" value="KDN94704.1"/>
    <property type="molecule type" value="Genomic_DNA"/>
</dbReference>
<gene>
    <name evidence="1" type="ORF">EI16_12470</name>
</gene>
<keyword evidence="2" id="KW-1185">Reference proteome</keyword>
<accession>A0A066ZR41</accession>
<proteinExistence type="predicted"/>
<dbReference type="RefSeq" id="WP_029913475.1">
    <property type="nucleotide sequence ID" value="NZ_JMIU01000002.1"/>
</dbReference>
<organism evidence="1 2">
    <name type="scientific">Hydrogenovibrio marinus</name>
    <dbReference type="NCBI Taxonomy" id="28885"/>
    <lineage>
        <taxon>Bacteria</taxon>
        <taxon>Pseudomonadati</taxon>
        <taxon>Pseudomonadota</taxon>
        <taxon>Gammaproteobacteria</taxon>
        <taxon>Thiotrichales</taxon>
        <taxon>Piscirickettsiaceae</taxon>
        <taxon>Hydrogenovibrio</taxon>
    </lineage>
</organism>
<sequence length="147" mass="16322">MQKAPGIEIRIITKFPKDGQVEFLNENTKEQLRTAGDVFGFNDNSLASIENHNILILVESTEKEQTHNKTLGVLAAKIDDSQQDSDMIHVSYAKTAHAISPEMQKLLSPKDLSLALYDAITAISTRLQAKGIHFDKSGCDHQFLETV</sequence>
<dbReference type="Proteomes" id="UP000027341">
    <property type="component" value="Unassembled WGS sequence"/>
</dbReference>
<evidence type="ECO:0000313" key="2">
    <source>
        <dbReference type="Proteomes" id="UP000027341"/>
    </source>
</evidence>
<dbReference type="AlphaFoldDB" id="A0A066ZR41"/>
<dbReference type="STRING" id="28885.EI16_12470"/>